<dbReference type="PANTHER" id="PTHR21011">
    <property type="entry name" value="MITOCHONDRIAL 28S RIBOSOMAL PROTEIN S6"/>
    <property type="match status" value="1"/>
</dbReference>
<dbReference type="SUPFAM" id="SSF54995">
    <property type="entry name" value="Ribosomal protein S6"/>
    <property type="match status" value="1"/>
</dbReference>
<keyword evidence="9" id="KW-1185">Reference proteome</keyword>
<reference evidence="8" key="1">
    <citation type="submission" date="2022-07" db="EMBL/GenBank/DDBJ databases">
        <title>Fungi with potential for degradation of polypropylene.</title>
        <authorList>
            <person name="Gostincar C."/>
        </authorList>
    </citation>
    <scope>NUCLEOTIDE SEQUENCE</scope>
    <source>
        <strain evidence="8">EXF-13308</strain>
    </source>
</reference>
<dbReference type="InterPro" id="IPR035980">
    <property type="entry name" value="Ribosomal_bS6_sf"/>
</dbReference>
<dbReference type="InterPro" id="IPR014717">
    <property type="entry name" value="Transl_elong_EF1B/ribsomal_bS6"/>
</dbReference>
<evidence type="ECO:0000256" key="4">
    <source>
        <dbReference type="ARBA" id="ARBA00023128"/>
    </source>
</evidence>
<evidence type="ECO:0000256" key="6">
    <source>
        <dbReference type="ARBA" id="ARBA00035170"/>
    </source>
</evidence>
<evidence type="ECO:0000256" key="1">
    <source>
        <dbReference type="ARBA" id="ARBA00004173"/>
    </source>
</evidence>
<dbReference type="NCBIfam" id="TIGR00166">
    <property type="entry name" value="S6"/>
    <property type="match status" value="1"/>
</dbReference>
<evidence type="ECO:0000256" key="2">
    <source>
        <dbReference type="ARBA" id="ARBA00009512"/>
    </source>
</evidence>
<accession>A0AA38S4Z4</accession>
<keyword evidence="4" id="KW-0496">Mitochondrion</keyword>
<dbReference type="Proteomes" id="UP001174694">
    <property type="component" value="Unassembled WGS sequence"/>
</dbReference>
<gene>
    <name evidence="8" type="ORF">NKR23_g3535</name>
</gene>
<dbReference type="InterPro" id="IPR000529">
    <property type="entry name" value="Ribosomal_bS6"/>
</dbReference>
<keyword evidence="5" id="KW-0687">Ribonucleoprotein</keyword>
<evidence type="ECO:0000313" key="8">
    <source>
        <dbReference type="EMBL" id="KAJ9150744.1"/>
    </source>
</evidence>
<organism evidence="8 9">
    <name type="scientific">Pleurostoma richardsiae</name>
    <dbReference type="NCBI Taxonomy" id="41990"/>
    <lineage>
        <taxon>Eukaryota</taxon>
        <taxon>Fungi</taxon>
        <taxon>Dikarya</taxon>
        <taxon>Ascomycota</taxon>
        <taxon>Pezizomycotina</taxon>
        <taxon>Sordariomycetes</taxon>
        <taxon>Sordariomycetidae</taxon>
        <taxon>Calosphaeriales</taxon>
        <taxon>Pleurostomataceae</taxon>
        <taxon>Pleurostoma</taxon>
    </lineage>
</organism>
<dbReference type="AlphaFoldDB" id="A0AA38S4Z4"/>
<sequence>MLYELIGIVRPGNLAEVKEIVLTAGQLVLQQGGVIRSVANWGVFALPKAISKHQMRHFNGHYFVMRYDAGASTQEAVRSTLALDPRVIRSSSVKLGDGKLETLSRFGQVRWDRTG</sequence>
<comment type="similarity">
    <text evidence="2">Belongs to the bacterial ribosomal protein bS6 family.</text>
</comment>
<dbReference type="PANTHER" id="PTHR21011:SF1">
    <property type="entry name" value="SMALL RIBOSOMAL SUBUNIT PROTEIN BS6M"/>
    <property type="match status" value="1"/>
</dbReference>
<comment type="subcellular location">
    <subcellularLocation>
        <location evidence="1">Mitochondrion</location>
    </subcellularLocation>
</comment>
<dbReference type="FunFam" id="3.30.70.60:FF:000007">
    <property type="entry name" value="37S ribosomal protein Mrp17"/>
    <property type="match status" value="1"/>
</dbReference>
<evidence type="ECO:0000313" key="9">
    <source>
        <dbReference type="Proteomes" id="UP001174694"/>
    </source>
</evidence>
<dbReference type="GO" id="GO:0006412">
    <property type="term" value="P:translation"/>
    <property type="evidence" value="ECO:0007669"/>
    <property type="project" value="InterPro"/>
</dbReference>
<comment type="caution">
    <text evidence="8">The sequence shown here is derived from an EMBL/GenBank/DDBJ whole genome shotgun (WGS) entry which is preliminary data.</text>
</comment>
<name>A0AA38S4Z4_9PEZI</name>
<dbReference type="EMBL" id="JANBVO010000007">
    <property type="protein sequence ID" value="KAJ9150744.1"/>
    <property type="molecule type" value="Genomic_DNA"/>
</dbReference>
<dbReference type="GO" id="GO:0070181">
    <property type="term" value="F:small ribosomal subunit rRNA binding"/>
    <property type="evidence" value="ECO:0007669"/>
    <property type="project" value="TreeGrafter"/>
</dbReference>
<dbReference type="GO" id="GO:0003735">
    <property type="term" value="F:structural constituent of ribosome"/>
    <property type="evidence" value="ECO:0007669"/>
    <property type="project" value="InterPro"/>
</dbReference>
<proteinExistence type="inferred from homology"/>
<evidence type="ECO:0000256" key="5">
    <source>
        <dbReference type="ARBA" id="ARBA00023274"/>
    </source>
</evidence>
<evidence type="ECO:0000256" key="3">
    <source>
        <dbReference type="ARBA" id="ARBA00022980"/>
    </source>
</evidence>
<protein>
    <recommendedName>
        <fullName evidence="6">Small ribosomal subunit protein bS6m</fullName>
    </recommendedName>
</protein>
<dbReference type="CDD" id="cd15465">
    <property type="entry name" value="bS6_mito"/>
    <property type="match status" value="1"/>
</dbReference>
<dbReference type="Pfam" id="PF01250">
    <property type="entry name" value="Ribosomal_S6"/>
    <property type="match status" value="1"/>
</dbReference>
<dbReference type="GO" id="GO:0005763">
    <property type="term" value="C:mitochondrial small ribosomal subunit"/>
    <property type="evidence" value="ECO:0007669"/>
    <property type="project" value="TreeGrafter"/>
</dbReference>
<keyword evidence="3" id="KW-0689">Ribosomal protein</keyword>
<dbReference type="Gene3D" id="3.30.70.60">
    <property type="match status" value="1"/>
</dbReference>
<evidence type="ECO:0000256" key="7">
    <source>
        <dbReference type="ARBA" id="ARBA00037226"/>
    </source>
</evidence>
<comment type="function">
    <text evidence="7">Component of the mitochondrial ribosome (mitoribosome), a dedicated translation machinery responsible for the synthesis of mitochondrial genome-encoded proteins, including at least some of the essential transmembrane subunits of the mitochondrial respiratory chain. The mitoribosomes are attached to the mitochondrial inner membrane and translation products are cotranslationally integrated into the membrane.</text>
</comment>